<comment type="caution">
    <text evidence="1">The sequence shown here is derived from an EMBL/GenBank/DDBJ whole genome shotgun (WGS) entry which is preliminary data.</text>
</comment>
<dbReference type="AlphaFoldDB" id="A0A4Z2IU16"/>
<accession>A0A4Z2IU16</accession>
<evidence type="ECO:0000313" key="2">
    <source>
        <dbReference type="Proteomes" id="UP000314294"/>
    </source>
</evidence>
<evidence type="ECO:0000313" key="1">
    <source>
        <dbReference type="EMBL" id="TNN80693.1"/>
    </source>
</evidence>
<reference evidence="1 2" key="1">
    <citation type="submission" date="2019-03" db="EMBL/GenBank/DDBJ databases">
        <title>First draft genome of Liparis tanakae, snailfish: a comprehensive survey of snailfish specific genes.</title>
        <authorList>
            <person name="Kim W."/>
            <person name="Song I."/>
            <person name="Jeong J.-H."/>
            <person name="Kim D."/>
            <person name="Kim S."/>
            <person name="Ryu S."/>
            <person name="Song J.Y."/>
            <person name="Lee S.K."/>
        </authorList>
    </citation>
    <scope>NUCLEOTIDE SEQUENCE [LARGE SCALE GENOMIC DNA]</scope>
    <source>
        <tissue evidence="1">Muscle</tissue>
    </source>
</reference>
<dbReference type="EMBL" id="SRLO01000052">
    <property type="protein sequence ID" value="TNN80693.1"/>
    <property type="molecule type" value="Genomic_DNA"/>
</dbReference>
<keyword evidence="2" id="KW-1185">Reference proteome</keyword>
<name>A0A4Z2IU16_9TELE</name>
<protein>
    <submittedName>
        <fullName evidence="1">Uncharacterized protein</fullName>
    </submittedName>
</protein>
<sequence>MERLDVEYRSLGTLFQSMLQSQAPLAKPSLSPPPWGSMVNFWPWMESIRGTLKSRQQAVVAGSCHKCLDFTAVVGRAMTEVMPRHRSL</sequence>
<proteinExistence type="predicted"/>
<organism evidence="1 2">
    <name type="scientific">Liparis tanakae</name>
    <name type="common">Tanaka's snailfish</name>
    <dbReference type="NCBI Taxonomy" id="230148"/>
    <lineage>
        <taxon>Eukaryota</taxon>
        <taxon>Metazoa</taxon>
        <taxon>Chordata</taxon>
        <taxon>Craniata</taxon>
        <taxon>Vertebrata</taxon>
        <taxon>Euteleostomi</taxon>
        <taxon>Actinopterygii</taxon>
        <taxon>Neopterygii</taxon>
        <taxon>Teleostei</taxon>
        <taxon>Neoteleostei</taxon>
        <taxon>Acanthomorphata</taxon>
        <taxon>Eupercaria</taxon>
        <taxon>Perciformes</taxon>
        <taxon>Cottioidei</taxon>
        <taxon>Cottales</taxon>
        <taxon>Liparidae</taxon>
        <taxon>Liparis</taxon>
    </lineage>
</organism>
<dbReference type="Proteomes" id="UP000314294">
    <property type="component" value="Unassembled WGS sequence"/>
</dbReference>
<gene>
    <name evidence="1" type="ORF">EYF80_009044</name>
</gene>